<keyword evidence="2 4" id="KW-0443">Lipid metabolism</keyword>
<comment type="caution">
    <text evidence="6">The sequence shown here is derived from an EMBL/GenBank/DDBJ whole genome shotgun (WGS) entry which is preliminary data.</text>
</comment>
<evidence type="ECO:0000313" key="7">
    <source>
        <dbReference type="Proteomes" id="UP000826271"/>
    </source>
</evidence>
<dbReference type="SUPFAM" id="SSF52151">
    <property type="entry name" value="FabD/lysophospholipase-like"/>
    <property type="match status" value="1"/>
</dbReference>
<dbReference type="InterPro" id="IPR016035">
    <property type="entry name" value="Acyl_Trfase/lysoPLipase"/>
</dbReference>
<feature type="domain" description="PNPLA" evidence="5">
    <location>
        <begin position="14"/>
        <end position="183"/>
    </location>
</feature>
<evidence type="ECO:0000313" key="6">
    <source>
        <dbReference type="EMBL" id="KAG8367066.1"/>
    </source>
</evidence>
<keyword evidence="4" id="KW-0442">Lipid degradation</keyword>
<dbReference type="InterPro" id="IPR002641">
    <property type="entry name" value="PNPLA_dom"/>
</dbReference>
<gene>
    <name evidence="6" type="ORF">BUALT_Bualt16G0033900</name>
</gene>
<sequence>MAPDPKTGSMVTADSIDGGGIRGIIPAVFLAFLESKLQELDGPNSRIADYFDVVAGTSTGGLLATMIIAPNKENRPMFAAENIVEFYLEHYPILFMVANSEYMEMDSKKMLVLSLGTGIAKKAEKYNAVAAAGWGLLGWMYKKGNTPLLDAYGDASSDVVDIHISTLFQSLHRKKNYLRIQVT</sequence>
<evidence type="ECO:0000256" key="2">
    <source>
        <dbReference type="ARBA" id="ARBA00023098"/>
    </source>
</evidence>
<dbReference type="EMBL" id="WHWC01000016">
    <property type="protein sequence ID" value="KAG8367066.1"/>
    <property type="molecule type" value="Genomic_DNA"/>
</dbReference>
<dbReference type="GO" id="GO:0004620">
    <property type="term" value="F:phospholipase activity"/>
    <property type="evidence" value="ECO:0007669"/>
    <property type="project" value="TreeGrafter"/>
</dbReference>
<protein>
    <recommendedName>
        <fullName evidence="4">Patatin</fullName>
        <ecNumber evidence="4">3.1.1.-</ecNumber>
    </recommendedName>
</protein>
<evidence type="ECO:0000259" key="5">
    <source>
        <dbReference type="PROSITE" id="PS51635"/>
    </source>
</evidence>
<evidence type="ECO:0000256" key="1">
    <source>
        <dbReference type="ARBA" id="ARBA00010240"/>
    </source>
</evidence>
<organism evidence="6 7">
    <name type="scientific">Buddleja alternifolia</name>
    <dbReference type="NCBI Taxonomy" id="168488"/>
    <lineage>
        <taxon>Eukaryota</taxon>
        <taxon>Viridiplantae</taxon>
        <taxon>Streptophyta</taxon>
        <taxon>Embryophyta</taxon>
        <taxon>Tracheophyta</taxon>
        <taxon>Spermatophyta</taxon>
        <taxon>Magnoliopsida</taxon>
        <taxon>eudicotyledons</taxon>
        <taxon>Gunneridae</taxon>
        <taxon>Pentapetalae</taxon>
        <taxon>asterids</taxon>
        <taxon>lamiids</taxon>
        <taxon>Lamiales</taxon>
        <taxon>Scrophulariaceae</taxon>
        <taxon>Buddlejeae</taxon>
        <taxon>Buddleja</taxon>
    </lineage>
</organism>
<name>A0AAV6WGH7_9LAMI</name>
<proteinExistence type="inferred from homology"/>
<dbReference type="Pfam" id="PF01734">
    <property type="entry name" value="Patatin"/>
    <property type="match status" value="1"/>
</dbReference>
<dbReference type="PANTHER" id="PTHR32176:SF99">
    <property type="entry name" value="PATATIN"/>
    <property type="match status" value="1"/>
</dbReference>
<dbReference type="EC" id="3.1.1.-" evidence="4"/>
<reference evidence="6" key="1">
    <citation type="submission" date="2019-10" db="EMBL/GenBank/DDBJ databases">
        <authorList>
            <person name="Zhang R."/>
            <person name="Pan Y."/>
            <person name="Wang J."/>
            <person name="Ma R."/>
            <person name="Yu S."/>
        </authorList>
    </citation>
    <scope>NUCLEOTIDE SEQUENCE</scope>
    <source>
        <strain evidence="6">LA-IB0</strain>
        <tissue evidence="6">Leaf</tissue>
    </source>
</reference>
<keyword evidence="7" id="KW-1185">Reference proteome</keyword>
<keyword evidence="4" id="KW-0378">Hydrolase</keyword>
<dbReference type="Gene3D" id="3.40.1090.10">
    <property type="entry name" value="Cytosolic phospholipase A2 catalytic domain"/>
    <property type="match status" value="2"/>
</dbReference>
<dbReference type="PANTHER" id="PTHR32176">
    <property type="entry name" value="XYLOSE ISOMERASE"/>
    <property type="match status" value="1"/>
</dbReference>
<comment type="domain">
    <text evidence="4">The nitrogen atoms of the two glycine residues in the GGXR motif define the oxyanion hole, and stabilize the oxyanion that forms during the nucleophilic attack by the catalytic serine during substrate cleavage.</text>
</comment>
<dbReference type="GO" id="GO:0016042">
    <property type="term" value="P:lipid catabolic process"/>
    <property type="evidence" value="ECO:0007669"/>
    <property type="project" value="UniProtKB-KW"/>
</dbReference>
<dbReference type="PROSITE" id="PS51635">
    <property type="entry name" value="PNPLA"/>
    <property type="match status" value="1"/>
</dbReference>
<evidence type="ECO:0000256" key="4">
    <source>
        <dbReference type="RuleBase" id="RU361262"/>
    </source>
</evidence>
<feature type="short sequence motif" description="GXGXXG" evidence="3">
    <location>
        <begin position="18"/>
        <end position="23"/>
    </location>
</feature>
<evidence type="ECO:0000256" key="3">
    <source>
        <dbReference type="PROSITE-ProRule" id="PRU01161"/>
    </source>
</evidence>
<comment type="similarity">
    <text evidence="1 4">Belongs to the patatin family.</text>
</comment>
<accession>A0AAV6WGH7</accession>
<dbReference type="AlphaFoldDB" id="A0AAV6WGH7"/>
<dbReference type="Proteomes" id="UP000826271">
    <property type="component" value="Unassembled WGS sequence"/>
</dbReference>
<feature type="short sequence motif" description="GXSXG" evidence="3">
    <location>
        <begin position="56"/>
        <end position="60"/>
    </location>
</feature>
<comment type="caution">
    <text evidence="3">Lacks conserved residue(s) required for the propagation of feature annotation.</text>
</comment>
<dbReference type="GO" id="GO:0047372">
    <property type="term" value="F:monoacylglycerol lipase activity"/>
    <property type="evidence" value="ECO:0007669"/>
    <property type="project" value="TreeGrafter"/>
</dbReference>
<comment type="function">
    <text evidence="4">Lipolytic acyl hydrolase (LAH).</text>
</comment>